<evidence type="ECO:0008006" key="4">
    <source>
        <dbReference type="Google" id="ProtNLM"/>
    </source>
</evidence>
<evidence type="ECO:0000256" key="1">
    <source>
        <dbReference type="SAM" id="SignalP"/>
    </source>
</evidence>
<dbReference type="EMBL" id="CP102515">
    <property type="protein sequence ID" value="UUY52300.1"/>
    <property type="molecule type" value="Genomic_DNA"/>
</dbReference>
<organism evidence="2 3">
    <name type="scientific">Streptomyces yangpuensis</name>
    <dbReference type="NCBI Taxonomy" id="1648182"/>
    <lineage>
        <taxon>Bacteria</taxon>
        <taxon>Bacillati</taxon>
        <taxon>Actinomycetota</taxon>
        <taxon>Actinomycetes</taxon>
        <taxon>Kitasatosporales</taxon>
        <taxon>Streptomycetaceae</taxon>
        <taxon>Streptomyces</taxon>
    </lineage>
</organism>
<name>A0ABY5Q7Z6_9ACTN</name>
<feature type="signal peptide" evidence="1">
    <location>
        <begin position="1"/>
        <end position="26"/>
    </location>
</feature>
<dbReference type="Proteomes" id="UP001057738">
    <property type="component" value="Plasmid unnamed1"/>
</dbReference>
<sequence>MRAAKSVAISMMAGIILAASAPAAWADLSEEQQEYANSSNNLACGIPQESTFKFAIYFNSGQAGSWRMIGYNVYDMEWVRYQPNRSAALKFCGGGVGTPPAGYGQKIKNNAATGDNWHYKYWANVHFNRGYSGPKDSLAPYNDALYQFAYVYNENASFSWS</sequence>
<feature type="chain" id="PRO_5047508890" description="Peptidase inhibitor family I36" evidence="1">
    <location>
        <begin position="27"/>
        <end position="161"/>
    </location>
</feature>
<evidence type="ECO:0000313" key="3">
    <source>
        <dbReference type="Proteomes" id="UP001057738"/>
    </source>
</evidence>
<gene>
    <name evidence="2" type="ORF">NRK68_34025</name>
</gene>
<keyword evidence="2" id="KW-0614">Plasmid</keyword>
<evidence type="ECO:0000313" key="2">
    <source>
        <dbReference type="EMBL" id="UUY52300.1"/>
    </source>
</evidence>
<dbReference type="GeneID" id="95578557"/>
<proteinExistence type="predicted"/>
<accession>A0ABY5Q7Z6</accession>
<protein>
    <recommendedName>
        <fullName evidence="4">Peptidase inhibitor family I36</fullName>
    </recommendedName>
</protein>
<keyword evidence="3" id="KW-1185">Reference proteome</keyword>
<keyword evidence="1" id="KW-0732">Signal</keyword>
<dbReference type="RefSeq" id="WP_257858042.1">
    <property type="nucleotide sequence ID" value="NZ_CP102515.1"/>
</dbReference>
<reference evidence="2" key="1">
    <citation type="submission" date="2022-08" db="EMBL/GenBank/DDBJ databases">
        <authorList>
            <person name="Tian L."/>
        </authorList>
    </citation>
    <scope>NUCLEOTIDE SEQUENCE</scope>
    <source>
        <strain evidence="2">CM253</strain>
        <plasmid evidence="2">unnamed1</plasmid>
    </source>
</reference>
<geneLocation type="plasmid" evidence="2 3">
    <name>unnamed1</name>
</geneLocation>